<dbReference type="AlphaFoldDB" id="A0A5D6VWK8"/>
<dbReference type="Proteomes" id="UP000323646">
    <property type="component" value="Unassembled WGS sequence"/>
</dbReference>
<protein>
    <submittedName>
        <fullName evidence="1">Uncharacterized protein</fullName>
    </submittedName>
</protein>
<keyword evidence="2" id="KW-1185">Reference proteome</keyword>
<evidence type="ECO:0000313" key="2">
    <source>
        <dbReference type="Proteomes" id="UP000323646"/>
    </source>
</evidence>
<evidence type="ECO:0000313" key="1">
    <source>
        <dbReference type="EMBL" id="TYZ20471.1"/>
    </source>
</evidence>
<dbReference type="EMBL" id="VTOY01000014">
    <property type="protein sequence ID" value="TYZ20471.1"/>
    <property type="molecule type" value="Genomic_DNA"/>
</dbReference>
<accession>A0A5D6VWK8</accession>
<organism evidence="1 2">
    <name type="scientific">Selenomonas ruminis</name>
    <dbReference type="NCBI Taxonomy" id="2593411"/>
    <lineage>
        <taxon>Bacteria</taxon>
        <taxon>Bacillati</taxon>
        <taxon>Bacillota</taxon>
        <taxon>Negativicutes</taxon>
        <taxon>Selenomonadales</taxon>
        <taxon>Selenomonadaceae</taxon>
        <taxon>Selenomonas</taxon>
    </lineage>
</organism>
<proteinExistence type="predicted"/>
<sequence>MGLFGKSKKEIEQERLELEEAKNFEENYGISKLHFESLTDTLKSKLSTDNLDAIIRLKAPCFNDTINDIFRASMHNQEQLDKLEKKYDLLLEAINKQNELLSAVLSCKSSN</sequence>
<comment type="caution">
    <text evidence="1">The sequence shown here is derived from an EMBL/GenBank/DDBJ whole genome shotgun (WGS) entry which is preliminary data.</text>
</comment>
<name>A0A5D6VWK8_9FIRM</name>
<reference evidence="1 2" key="1">
    <citation type="submission" date="2019-08" db="EMBL/GenBank/DDBJ databases">
        <title>Selenomonas sp. mPRGC5 and Selenomonas sp. mPRGC8 isolated from ruminal fluid of dairy goat (Capra hircus).</title>
        <authorList>
            <person name="Poothong S."/>
            <person name="Nuengjamnong C."/>
            <person name="Tanasupawat S."/>
        </authorList>
    </citation>
    <scope>NUCLEOTIDE SEQUENCE [LARGE SCALE GENOMIC DNA]</scope>
    <source>
        <strain evidence="2">mPRGC5</strain>
    </source>
</reference>
<dbReference type="RefSeq" id="WP_149172147.1">
    <property type="nucleotide sequence ID" value="NZ_VTOY01000014.1"/>
</dbReference>
<gene>
    <name evidence="1" type="ORF">FZ040_11665</name>
</gene>